<proteinExistence type="predicted"/>
<reference evidence="2 3" key="1">
    <citation type="submission" date="2013-02" db="EMBL/GenBank/DDBJ databases">
        <title>The Genome Sequence of Acinetobacter schindleri NIPH 900.</title>
        <authorList>
            <consortium name="The Broad Institute Genome Sequencing Platform"/>
            <consortium name="The Broad Institute Genome Sequencing Center for Infectious Disease"/>
            <person name="Cerqueira G."/>
            <person name="Feldgarden M."/>
            <person name="Courvalin P."/>
            <person name="Perichon B."/>
            <person name="Grillot-Courvalin C."/>
            <person name="Clermont D."/>
            <person name="Rocha E."/>
            <person name="Yoon E.-J."/>
            <person name="Nemec A."/>
            <person name="Walker B."/>
            <person name="Young S.K."/>
            <person name="Zeng Q."/>
            <person name="Gargeya S."/>
            <person name="Fitzgerald M."/>
            <person name="Haas B."/>
            <person name="Abouelleil A."/>
            <person name="Alvarado L."/>
            <person name="Arachchi H.M."/>
            <person name="Berlin A.M."/>
            <person name="Chapman S.B."/>
            <person name="Dewar J."/>
            <person name="Goldberg J."/>
            <person name="Griggs A."/>
            <person name="Gujja S."/>
            <person name="Hansen M."/>
            <person name="Howarth C."/>
            <person name="Imamovic A."/>
            <person name="Larimer J."/>
            <person name="McCowan C."/>
            <person name="Murphy C."/>
            <person name="Neiman D."/>
            <person name="Pearson M."/>
            <person name="Priest M."/>
            <person name="Roberts A."/>
            <person name="Saif S."/>
            <person name="Shea T."/>
            <person name="Sisk P."/>
            <person name="Sykes S."/>
            <person name="Wortman J."/>
            <person name="Nusbaum C."/>
            <person name="Birren B."/>
        </authorList>
    </citation>
    <scope>NUCLEOTIDE SEQUENCE [LARGE SCALE GENOMIC DNA]</scope>
    <source>
        <strain evidence="2 3">NIPH 900</strain>
    </source>
</reference>
<organism evidence="2 3">
    <name type="scientific">Acinetobacter schindleri NIPH 900</name>
    <dbReference type="NCBI Taxonomy" id="1217675"/>
    <lineage>
        <taxon>Bacteria</taxon>
        <taxon>Pseudomonadati</taxon>
        <taxon>Pseudomonadota</taxon>
        <taxon>Gammaproteobacteria</taxon>
        <taxon>Moraxellales</taxon>
        <taxon>Moraxellaceae</taxon>
        <taxon>Acinetobacter</taxon>
    </lineage>
</organism>
<evidence type="ECO:0000256" key="1">
    <source>
        <dbReference type="SAM" id="MobiDB-lite"/>
    </source>
</evidence>
<evidence type="ECO:0000313" key="2">
    <source>
        <dbReference type="EMBL" id="ENV14254.1"/>
    </source>
</evidence>
<keyword evidence="3" id="KW-1185">Reference proteome</keyword>
<evidence type="ECO:0000313" key="3">
    <source>
        <dbReference type="Proteomes" id="UP000018438"/>
    </source>
</evidence>
<comment type="caution">
    <text evidence="2">The sequence shown here is derived from an EMBL/GenBank/DDBJ whole genome shotgun (WGS) entry which is preliminary data.</text>
</comment>
<accession>N8XYW5</accession>
<dbReference type="HOGENOM" id="CLU_199013_0_0_6"/>
<dbReference type="PATRIC" id="fig|1217675.3.peg.478"/>
<dbReference type="Proteomes" id="UP000018438">
    <property type="component" value="Unassembled WGS sequence"/>
</dbReference>
<dbReference type="AlphaFoldDB" id="N8XYW5"/>
<name>N8XYW5_9GAMM</name>
<gene>
    <name evidence="2" type="ORF">F965_00497</name>
</gene>
<sequence length="75" mass="8776">MTDTDKEKVKEIRARYEKKRVIKPISFNTHEEMDLLEHANSIQDFSNWVKDKIREDMGKAKAKPRKAKAETTAEA</sequence>
<dbReference type="EMBL" id="APPI01000010">
    <property type="protein sequence ID" value="ENV14254.1"/>
    <property type="molecule type" value="Genomic_DNA"/>
</dbReference>
<dbReference type="RefSeq" id="WP_004812487.1">
    <property type="nucleotide sequence ID" value="NZ_KB849450.1"/>
</dbReference>
<feature type="region of interest" description="Disordered" evidence="1">
    <location>
        <begin position="56"/>
        <end position="75"/>
    </location>
</feature>
<protein>
    <submittedName>
        <fullName evidence="2">Uncharacterized protein</fullName>
    </submittedName>
</protein>